<dbReference type="PANTHER" id="PTHR11486">
    <property type="entry name" value="FIBROBLAST GROWTH FACTOR"/>
    <property type="match status" value="1"/>
</dbReference>
<feature type="non-terminal residue" evidence="4">
    <location>
        <position position="370"/>
    </location>
</feature>
<keyword evidence="5" id="KW-1185">Reference proteome</keyword>
<evidence type="ECO:0000256" key="3">
    <source>
        <dbReference type="SAM" id="MobiDB-lite"/>
    </source>
</evidence>
<dbReference type="EMBL" id="JAAWVQ010128051">
    <property type="protein sequence ID" value="MBN3283500.1"/>
    <property type="molecule type" value="Genomic_DNA"/>
</dbReference>
<evidence type="ECO:0000256" key="2">
    <source>
        <dbReference type="RuleBase" id="RU049442"/>
    </source>
</evidence>
<sequence length="370" mass="41120">MAALASSLIRQKREIKDAPANRPIAAKRKACPRTNKSLCQKQILILISKVRLCGGRRGRLEKRPAVPSGHARGTLARCEVQAGEEEEDQTKKRQQEPQLKGIVSRLHCQPGFYLQMNLDGSMDGTRDEGSSSSLFNLIPVGLRIVAIQGTKTGLYIGMNSEGYLYTSARPRGVQDDAYSQGSEGFQRERESSGKGTTNQEPGELKQMPAGLAFFLQNPTACWNSLWALFNLIPVGLRIVAIQGTKTGLYIGMNSEGYLYTSEHFTPECKFKEGVFENYFVTYSSILYRQRESGRAWYIGINREGQVMKGNRVKKNKAAAHFLPKLIEVAMYREPSLHELAEQSPQRKTAKTADSPALQNGRKEPAKSKGS</sequence>
<dbReference type="Pfam" id="PF00167">
    <property type="entry name" value="FGF"/>
    <property type="match status" value="2"/>
</dbReference>
<dbReference type="PRINTS" id="PR00262">
    <property type="entry name" value="IL1HBGF"/>
</dbReference>
<feature type="region of interest" description="Disordered" evidence="3">
    <location>
        <begin position="80"/>
        <end position="99"/>
    </location>
</feature>
<dbReference type="Gene3D" id="2.80.10.50">
    <property type="match status" value="2"/>
</dbReference>
<evidence type="ECO:0000256" key="1">
    <source>
        <dbReference type="ARBA" id="ARBA00007936"/>
    </source>
</evidence>
<dbReference type="InterPro" id="IPR008996">
    <property type="entry name" value="IL1/FGF"/>
</dbReference>
<feature type="region of interest" description="Disordered" evidence="3">
    <location>
        <begin position="175"/>
        <end position="202"/>
    </location>
</feature>
<dbReference type="SUPFAM" id="SSF50353">
    <property type="entry name" value="Cytokine"/>
    <property type="match status" value="2"/>
</dbReference>
<comment type="similarity">
    <text evidence="1 2">Belongs to the heparin-binding growth factors family.</text>
</comment>
<feature type="non-terminal residue" evidence="4">
    <location>
        <position position="1"/>
    </location>
</feature>
<feature type="compositionally biased region" description="Basic and acidic residues" evidence="3">
    <location>
        <begin position="360"/>
        <end position="370"/>
    </location>
</feature>
<gene>
    <name evidence="4" type="primary">Fgf14_1</name>
    <name evidence="4" type="ORF">GTO93_0010242</name>
</gene>
<reference evidence="4" key="1">
    <citation type="journal article" date="2021" name="Cell">
        <title>Tracing the genetic footprints of vertebrate landing in non-teleost ray-finned fishes.</title>
        <authorList>
            <person name="Bi X."/>
            <person name="Wang K."/>
            <person name="Yang L."/>
            <person name="Pan H."/>
            <person name="Jiang H."/>
            <person name="Wei Q."/>
            <person name="Fang M."/>
            <person name="Yu H."/>
            <person name="Zhu C."/>
            <person name="Cai Y."/>
            <person name="He Y."/>
            <person name="Gan X."/>
            <person name="Zeng H."/>
            <person name="Yu D."/>
            <person name="Zhu Y."/>
            <person name="Jiang H."/>
            <person name="Qiu Q."/>
            <person name="Yang H."/>
            <person name="Zhang Y.E."/>
            <person name="Wang W."/>
            <person name="Zhu M."/>
            <person name="He S."/>
            <person name="Zhang G."/>
        </authorList>
    </citation>
    <scope>NUCLEOTIDE SEQUENCE</scope>
    <source>
        <strain evidence="4">Pddl_001</strain>
    </source>
</reference>
<dbReference type="SMART" id="SM00442">
    <property type="entry name" value="FGF"/>
    <property type="match status" value="2"/>
</dbReference>
<proteinExistence type="inferred from homology"/>
<protein>
    <recommendedName>
        <fullName evidence="2">Fibroblast growth factor</fullName>
        <shortName evidence="2">FGF</shortName>
    </recommendedName>
</protein>
<dbReference type="Proteomes" id="UP001166093">
    <property type="component" value="Unassembled WGS sequence"/>
</dbReference>
<organism evidence="4 5">
    <name type="scientific">Polyodon spathula</name>
    <name type="common">North American paddlefish</name>
    <name type="synonym">Squalus spathula</name>
    <dbReference type="NCBI Taxonomy" id="7913"/>
    <lineage>
        <taxon>Eukaryota</taxon>
        <taxon>Metazoa</taxon>
        <taxon>Chordata</taxon>
        <taxon>Craniata</taxon>
        <taxon>Vertebrata</taxon>
        <taxon>Euteleostomi</taxon>
        <taxon>Actinopterygii</taxon>
        <taxon>Chondrostei</taxon>
        <taxon>Acipenseriformes</taxon>
        <taxon>Polyodontidae</taxon>
        <taxon>Polyodon</taxon>
    </lineage>
</organism>
<name>A0ABS2YBD4_POLSP</name>
<feature type="region of interest" description="Disordered" evidence="3">
    <location>
        <begin position="337"/>
        <end position="370"/>
    </location>
</feature>
<comment type="caution">
    <text evidence="4">The sequence shown here is derived from an EMBL/GenBank/DDBJ whole genome shotgun (WGS) entry which is preliminary data.</text>
</comment>
<accession>A0ABS2YBD4</accession>
<dbReference type="PRINTS" id="PR00263">
    <property type="entry name" value="HBGFFGF"/>
</dbReference>
<dbReference type="InterPro" id="IPR002209">
    <property type="entry name" value="Fibroblast_GF_fam"/>
</dbReference>
<evidence type="ECO:0000313" key="4">
    <source>
        <dbReference type="EMBL" id="MBN3283500.1"/>
    </source>
</evidence>
<evidence type="ECO:0000313" key="5">
    <source>
        <dbReference type="Proteomes" id="UP001166093"/>
    </source>
</evidence>